<name>A0A9P8ZYY2_9PEZI</name>
<organism evidence="1 2">
    <name type="scientific">Truncatella angustata</name>
    <dbReference type="NCBI Taxonomy" id="152316"/>
    <lineage>
        <taxon>Eukaryota</taxon>
        <taxon>Fungi</taxon>
        <taxon>Dikarya</taxon>
        <taxon>Ascomycota</taxon>
        <taxon>Pezizomycotina</taxon>
        <taxon>Sordariomycetes</taxon>
        <taxon>Xylariomycetidae</taxon>
        <taxon>Amphisphaeriales</taxon>
        <taxon>Sporocadaceae</taxon>
        <taxon>Truncatella</taxon>
    </lineage>
</organism>
<dbReference type="RefSeq" id="XP_045958740.1">
    <property type="nucleotide sequence ID" value="XM_046105906.1"/>
</dbReference>
<dbReference type="Gene3D" id="2.160.20.10">
    <property type="entry name" value="Single-stranded right-handed beta-helix, Pectin lyase-like"/>
    <property type="match status" value="1"/>
</dbReference>
<proteinExistence type="predicted"/>
<reference evidence="1" key="1">
    <citation type="journal article" date="2021" name="Nat. Commun.">
        <title>Genetic determinants of endophytism in the Arabidopsis root mycobiome.</title>
        <authorList>
            <person name="Mesny F."/>
            <person name="Miyauchi S."/>
            <person name="Thiergart T."/>
            <person name="Pickel B."/>
            <person name="Atanasova L."/>
            <person name="Karlsson M."/>
            <person name="Huettel B."/>
            <person name="Barry K.W."/>
            <person name="Haridas S."/>
            <person name="Chen C."/>
            <person name="Bauer D."/>
            <person name="Andreopoulos W."/>
            <person name="Pangilinan J."/>
            <person name="LaButti K."/>
            <person name="Riley R."/>
            <person name="Lipzen A."/>
            <person name="Clum A."/>
            <person name="Drula E."/>
            <person name="Henrissat B."/>
            <person name="Kohler A."/>
            <person name="Grigoriev I.V."/>
            <person name="Martin F.M."/>
            <person name="Hacquard S."/>
        </authorList>
    </citation>
    <scope>NUCLEOTIDE SEQUENCE</scope>
    <source>
        <strain evidence="1">MPI-SDFR-AT-0073</strain>
    </source>
</reference>
<dbReference type="EMBL" id="JAGPXC010000004">
    <property type="protein sequence ID" value="KAH6654470.1"/>
    <property type="molecule type" value="Genomic_DNA"/>
</dbReference>
<evidence type="ECO:0000313" key="2">
    <source>
        <dbReference type="Proteomes" id="UP000758603"/>
    </source>
</evidence>
<evidence type="ECO:0000313" key="1">
    <source>
        <dbReference type="EMBL" id="KAH6654470.1"/>
    </source>
</evidence>
<dbReference type="InterPro" id="IPR012334">
    <property type="entry name" value="Pectin_lyas_fold"/>
</dbReference>
<keyword evidence="2" id="KW-1185">Reference proteome</keyword>
<comment type="caution">
    <text evidence="1">The sequence shown here is derived from an EMBL/GenBank/DDBJ whole genome shotgun (WGS) entry which is preliminary data.</text>
</comment>
<dbReference type="Proteomes" id="UP000758603">
    <property type="component" value="Unassembled WGS sequence"/>
</dbReference>
<accession>A0A9P8ZYY2</accession>
<dbReference type="OrthoDB" id="1046782at2759"/>
<dbReference type="GeneID" id="70134797"/>
<dbReference type="AlphaFoldDB" id="A0A9P8ZYY2"/>
<protein>
    <submittedName>
        <fullName evidence="1">Uncharacterized protein</fullName>
    </submittedName>
</protein>
<gene>
    <name evidence="1" type="ORF">BKA67DRAFT_646194</name>
</gene>
<sequence>MEDTAAIDRAMEEGSRCGENYGASTVRPDILDNPSGTYLVSSPIIACHNTQMIDNVRYPHCTSMVYSMVTWDYLLARDSKRVKSSNISPTGRQAQIDIYVACVAESPGGTTLNFTISHARLPVELQPHIDLQITASLPALMSSVVNEMRHVIKAADDALDQERKNGSCKVPGGKLQADSRRRRGGAMMRAIIGIADELANIGVIIYETVKDQSSAISSTFGFMIGRISRQPFKDATVVTRGIS</sequence>